<dbReference type="Proteomes" id="UP000617531">
    <property type="component" value="Unassembled WGS sequence"/>
</dbReference>
<evidence type="ECO:0008006" key="3">
    <source>
        <dbReference type="Google" id="ProtNLM"/>
    </source>
</evidence>
<protein>
    <recommendedName>
        <fullName evidence="3">DUF559 domain-containing protein</fullName>
    </recommendedName>
</protein>
<dbReference type="InterPro" id="IPR011335">
    <property type="entry name" value="Restrct_endonuc-II-like"/>
</dbReference>
<reference evidence="1" key="1">
    <citation type="journal article" date="2014" name="Int. J. Syst. Evol. Microbiol.">
        <title>Complete genome sequence of Corynebacterium casei LMG S-19264T (=DSM 44701T), isolated from a smear-ripened cheese.</title>
        <authorList>
            <consortium name="US DOE Joint Genome Institute (JGI-PGF)"/>
            <person name="Walter F."/>
            <person name="Albersmeier A."/>
            <person name="Kalinowski J."/>
            <person name="Ruckert C."/>
        </authorList>
    </citation>
    <scope>NUCLEOTIDE SEQUENCE</scope>
    <source>
        <strain evidence="1">CGMCC 1.16548</strain>
    </source>
</reference>
<accession>A0A8J3GTQ4</accession>
<proteinExistence type="predicted"/>
<organism evidence="1 2">
    <name type="scientific">Pseudolysinimonas yzui</name>
    <dbReference type="NCBI Taxonomy" id="2708254"/>
    <lineage>
        <taxon>Bacteria</taxon>
        <taxon>Bacillati</taxon>
        <taxon>Actinomycetota</taxon>
        <taxon>Actinomycetes</taxon>
        <taxon>Micrococcales</taxon>
        <taxon>Microbacteriaceae</taxon>
        <taxon>Pseudolysinimonas</taxon>
    </lineage>
</organism>
<comment type="caution">
    <text evidence="1">The sequence shown here is derived from an EMBL/GenBank/DDBJ whole genome shotgun (WGS) entry which is preliminary data.</text>
</comment>
<dbReference type="SUPFAM" id="SSF52980">
    <property type="entry name" value="Restriction endonuclease-like"/>
    <property type="match status" value="1"/>
</dbReference>
<dbReference type="EMBL" id="BNAI01000016">
    <property type="protein sequence ID" value="GHF27512.1"/>
    <property type="molecule type" value="Genomic_DNA"/>
</dbReference>
<reference evidence="1" key="2">
    <citation type="submission" date="2020-09" db="EMBL/GenBank/DDBJ databases">
        <authorList>
            <person name="Sun Q."/>
            <person name="Zhou Y."/>
        </authorList>
    </citation>
    <scope>NUCLEOTIDE SEQUENCE</scope>
    <source>
        <strain evidence="1">CGMCC 1.16548</strain>
    </source>
</reference>
<evidence type="ECO:0000313" key="2">
    <source>
        <dbReference type="Proteomes" id="UP000617531"/>
    </source>
</evidence>
<evidence type="ECO:0000313" key="1">
    <source>
        <dbReference type="EMBL" id="GHF27512.1"/>
    </source>
</evidence>
<dbReference type="Gene3D" id="3.40.960.10">
    <property type="entry name" value="VSR Endonuclease"/>
    <property type="match status" value="1"/>
</dbReference>
<sequence>MGGALDLPDLVAVADFLIHRRRRLASAADLGQRLGVGDRISRSRLLTPALELADDRSESRPESRLRVCCVRAGLPTPAANYEVTDVVTGRGFRLDLAWAELMFAIEYQGDHHRTAEQWRRDMTRREQLRLAGWTILELNADDLRDVDALIQRIRSAIAR</sequence>
<keyword evidence="2" id="KW-1185">Reference proteome</keyword>
<gene>
    <name evidence="1" type="ORF">GCM10011600_30430</name>
</gene>
<name>A0A8J3GTQ4_9MICO</name>
<dbReference type="AlphaFoldDB" id="A0A8J3GTQ4"/>